<evidence type="ECO:0000313" key="1">
    <source>
        <dbReference type="Proteomes" id="UP000887565"/>
    </source>
</evidence>
<proteinExistence type="predicted"/>
<dbReference type="InterPro" id="IPR036188">
    <property type="entry name" value="FAD/NAD-bd_sf"/>
</dbReference>
<dbReference type="Proteomes" id="UP000887565">
    <property type="component" value="Unplaced"/>
</dbReference>
<reference evidence="2" key="1">
    <citation type="submission" date="2022-11" db="UniProtKB">
        <authorList>
            <consortium name="WormBaseParasite"/>
        </authorList>
    </citation>
    <scope>IDENTIFICATION</scope>
</reference>
<accession>A0A915LDV5</accession>
<protein>
    <submittedName>
        <fullName evidence="2">Uncharacterized protein</fullName>
    </submittedName>
</protein>
<keyword evidence="1" id="KW-1185">Reference proteome</keyword>
<sequence length="67" mass="7243">MNLSFLGKWTANFLYTTKLLQCYSRTTVRAKHFQVVVLGGGTGGASISNALGRKLGKNRVAVVEPSE</sequence>
<name>A0A915LDV5_ROMCU</name>
<dbReference type="WBParaSite" id="nRc.2.0.1.t48016-RA">
    <property type="protein sequence ID" value="nRc.2.0.1.t48016-RA"/>
    <property type="gene ID" value="nRc.2.0.1.g48016"/>
</dbReference>
<dbReference type="AlphaFoldDB" id="A0A915LDV5"/>
<organism evidence="1 2">
    <name type="scientific">Romanomermis culicivorax</name>
    <name type="common">Nematode worm</name>
    <dbReference type="NCBI Taxonomy" id="13658"/>
    <lineage>
        <taxon>Eukaryota</taxon>
        <taxon>Metazoa</taxon>
        <taxon>Ecdysozoa</taxon>
        <taxon>Nematoda</taxon>
        <taxon>Enoplea</taxon>
        <taxon>Dorylaimia</taxon>
        <taxon>Mermithida</taxon>
        <taxon>Mermithoidea</taxon>
        <taxon>Mermithidae</taxon>
        <taxon>Romanomermis</taxon>
    </lineage>
</organism>
<evidence type="ECO:0000313" key="2">
    <source>
        <dbReference type="WBParaSite" id="nRc.2.0.1.t48016-RA"/>
    </source>
</evidence>
<dbReference type="Gene3D" id="3.50.50.100">
    <property type="match status" value="1"/>
</dbReference>
<dbReference type="SUPFAM" id="SSF51905">
    <property type="entry name" value="FAD/NAD(P)-binding domain"/>
    <property type="match status" value="1"/>
</dbReference>